<comment type="caution">
    <text evidence="1">The sequence shown here is derived from an EMBL/GenBank/DDBJ whole genome shotgun (WGS) entry which is preliminary data.</text>
</comment>
<name>A0ABU6XQG2_9FABA</name>
<evidence type="ECO:0000313" key="2">
    <source>
        <dbReference type="Proteomes" id="UP001341840"/>
    </source>
</evidence>
<dbReference type="Proteomes" id="UP001341840">
    <property type="component" value="Unassembled WGS sequence"/>
</dbReference>
<organism evidence="1 2">
    <name type="scientific">Stylosanthes scabra</name>
    <dbReference type="NCBI Taxonomy" id="79078"/>
    <lineage>
        <taxon>Eukaryota</taxon>
        <taxon>Viridiplantae</taxon>
        <taxon>Streptophyta</taxon>
        <taxon>Embryophyta</taxon>
        <taxon>Tracheophyta</taxon>
        <taxon>Spermatophyta</taxon>
        <taxon>Magnoliopsida</taxon>
        <taxon>eudicotyledons</taxon>
        <taxon>Gunneridae</taxon>
        <taxon>Pentapetalae</taxon>
        <taxon>rosids</taxon>
        <taxon>fabids</taxon>
        <taxon>Fabales</taxon>
        <taxon>Fabaceae</taxon>
        <taxon>Papilionoideae</taxon>
        <taxon>50 kb inversion clade</taxon>
        <taxon>dalbergioids sensu lato</taxon>
        <taxon>Dalbergieae</taxon>
        <taxon>Pterocarpus clade</taxon>
        <taxon>Stylosanthes</taxon>
    </lineage>
</organism>
<gene>
    <name evidence="1" type="ORF">PIB30_080279</name>
</gene>
<evidence type="ECO:0000313" key="1">
    <source>
        <dbReference type="EMBL" id="MED6199915.1"/>
    </source>
</evidence>
<protein>
    <submittedName>
        <fullName evidence="1">Uncharacterized protein</fullName>
    </submittedName>
</protein>
<sequence length="168" mass="18876">MTAPGARPSSINLHGNDTLLTLYYLIRSGALAGGSLRFCKDFGHQVFGAVAGDSLDRQYSGNCRNKQLVEFDPEIERTLTRNRNRVKFQRALQENPSVGNFSEDFTEAFSDSGEEVIQDNMVDREHNDQRRTLRDYITPTTVSCSSSVVRPAVEANNFELKPFLIQLV</sequence>
<reference evidence="1 2" key="1">
    <citation type="journal article" date="2023" name="Plants (Basel)">
        <title>Bridging the Gap: Combining Genomics and Transcriptomics Approaches to Understand Stylosanthes scabra, an Orphan Legume from the Brazilian Caatinga.</title>
        <authorList>
            <person name="Ferreira-Neto J.R.C."/>
            <person name="da Silva M.D."/>
            <person name="Binneck E."/>
            <person name="de Melo N.F."/>
            <person name="da Silva R.H."/>
            <person name="de Melo A.L.T.M."/>
            <person name="Pandolfi V."/>
            <person name="Bustamante F.O."/>
            <person name="Brasileiro-Vidal A.C."/>
            <person name="Benko-Iseppon A.M."/>
        </authorList>
    </citation>
    <scope>NUCLEOTIDE SEQUENCE [LARGE SCALE GENOMIC DNA]</scope>
    <source>
        <tissue evidence="1">Leaves</tissue>
    </source>
</reference>
<keyword evidence="2" id="KW-1185">Reference proteome</keyword>
<proteinExistence type="predicted"/>
<accession>A0ABU6XQG2</accession>
<dbReference type="EMBL" id="JASCZI010212613">
    <property type="protein sequence ID" value="MED6199915.1"/>
    <property type="molecule type" value="Genomic_DNA"/>
</dbReference>